<reference evidence="1" key="1">
    <citation type="submission" date="2020-11" db="EMBL/GenBank/DDBJ databases">
        <title>Isolation and identification of active actinomycetes.</title>
        <authorList>
            <person name="Yu B."/>
        </authorList>
    </citation>
    <scope>NUCLEOTIDE SEQUENCE</scope>
    <source>
        <strain evidence="1">NEAU-YB345</strain>
    </source>
</reference>
<protein>
    <submittedName>
        <fullName evidence="1">Uncharacterized protein</fullName>
    </submittedName>
</protein>
<name>A0A931FIB6_9ACTN</name>
<gene>
    <name evidence="1" type="ORF">I2501_32460</name>
</gene>
<evidence type="ECO:0000313" key="2">
    <source>
        <dbReference type="Proteomes" id="UP000657385"/>
    </source>
</evidence>
<dbReference type="Proteomes" id="UP000657385">
    <property type="component" value="Unassembled WGS sequence"/>
</dbReference>
<accession>A0A931FIB6</accession>
<dbReference type="EMBL" id="JADPRT010000018">
    <property type="protein sequence ID" value="MBF9072741.1"/>
    <property type="molecule type" value="Genomic_DNA"/>
</dbReference>
<dbReference type="RefSeq" id="WP_196197900.1">
    <property type="nucleotide sequence ID" value="NZ_JADPRT010000018.1"/>
</dbReference>
<sequence length="462" mass="48294">MPSSSTAPLLTYRASTNPAPLQAEADVPTPATINLAVLPGSQAVHCTRIEIAVPADDTRDRAYFAKAPVPVSSSTDWTFSVRKDTGQKLNLPGAPTGSYYLITFQLQNPQRDLINYPLNFGLSGDLLSSGGPLTYRILERSKASASSGYTRKYSRRTMTVVEPAFYLHSFLARGSQTATSTPLTSFSAGSPIHLTWESNGTHFQLYDGTSTSPVHQGSAASFSLPNGIVRDTTFIVAATVLSGTPATQAAANGFTAVYQYATLTLTVPDPRLDSLTVSQGITAQSSLIVNGLLTANDNVIVSEAGRTKFSSVSVTGLRVVGELSAESRLSVDGDLVAHGVLHADKDITVGDGGTTKFTTIGVNGLRVTGELHANKDINVGDGGTTKFTTIGVNGLRVTGELAAKSGLSVDGDLVAHGVLRANKDINVGDGGTTKFTTIGANGLRVVKELTAEGIVYAKKGVK</sequence>
<dbReference type="AlphaFoldDB" id="A0A931FIB6"/>
<comment type="caution">
    <text evidence="1">The sequence shown here is derived from an EMBL/GenBank/DDBJ whole genome shotgun (WGS) entry which is preliminary data.</text>
</comment>
<proteinExistence type="predicted"/>
<organism evidence="1 2">
    <name type="scientific">Streptacidiphilus fuscans</name>
    <dbReference type="NCBI Taxonomy" id="2789292"/>
    <lineage>
        <taxon>Bacteria</taxon>
        <taxon>Bacillati</taxon>
        <taxon>Actinomycetota</taxon>
        <taxon>Actinomycetes</taxon>
        <taxon>Kitasatosporales</taxon>
        <taxon>Streptomycetaceae</taxon>
        <taxon>Streptacidiphilus</taxon>
    </lineage>
</organism>
<keyword evidence="2" id="KW-1185">Reference proteome</keyword>
<evidence type="ECO:0000313" key="1">
    <source>
        <dbReference type="EMBL" id="MBF9072741.1"/>
    </source>
</evidence>